<keyword evidence="2" id="KW-1185">Reference proteome</keyword>
<name>A0AC61QJ72_9BACT</name>
<protein>
    <submittedName>
        <fullName evidence="1">Uncharacterized protein</fullName>
    </submittedName>
</protein>
<evidence type="ECO:0000313" key="2">
    <source>
        <dbReference type="Proteomes" id="UP000294588"/>
    </source>
</evidence>
<sequence length="194" mass="21978">MSKSSLIILLALMGFCLCAETHYPLAEPEIISTQIVNLIDLSEPIFLDIQAGDFTSALDYHIRYMLLEKGADIREWTSENNPFYLPSLTDSIPKSLLPLSLAKARLVIITMDLGSTKVETKSFLSYHSESYPLYSFQIKQIELPSYKLLRVDNLSFTDSKIRSSNSNITSLKWFEPILAVTAISSIIYLLWTIE</sequence>
<accession>A0AC61QJ72</accession>
<proteinExistence type="predicted"/>
<evidence type="ECO:0000313" key="1">
    <source>
        <dbReference type="EMBL" id="TDF73043.1"/>
    </source>
</evidence>
<organism evidence="1 2">
    <name type="scientific">Candidatus Syntrophosphaera thermopropionivorans</name>
    <dbReference type="NCBI Taxonomy" id="2593015"/>
    <lineage>
        <taxon>Bacteria</taxon>
        <taxon>Pseudomonadati</taxon>
        <taxon>Candidatus Cloacimonadota</taxon>
        <taxon>Candidatus Cloacimonadia</taxon>
        <taxon>Candidatus Cloacimonadales</taxon>
        <taxon>Candidatus Cloacimonadaceae</taxon>
        <taxon>Candidatus Syntrophosphaera</taxon>
    </lineage>
</organism>
<dbReference type="Proteomes" id="UP000294588">
    <property type="component" value="Unassembled WGS sequence"/>
</dbReference>
<comment type="caution">
    <text evidence="1">The sequence shown here is derived from an EMBL/GenBank/DDBJ whole genome shotgun (WGS) entry which is preliminary data.</text>
</comment>
<reference evidence="1" key="1">
    <citation type="submission" date="2019-03" db="EMBL/GenBank/DDBJ databases">
        <title>Candidatus Syntrophosphaera thermopropionivorans: a novel player in syntrophic propionate oxidation during anaerobic digestion.</title>
        <authorList>
            <person name="Dyksma S."/>
        </authorList>
    </citation>
    <scope>NUCLEOTIDE SEQUENCE</scope>
    <source>
        <strain evidence="1">W5</strain>
    </source>
</reference>
<dbReference type="EMBL" id="SMOG01000009">
    <property type="protein sequence ID" value="TDF73043.1"/>
    <property type="molecule type" value="Genomic_DNA"/>
</dbReference>
<gene>
    <name evidence="1" type="ORF">E0946_03985</name>
</gene>